<comment type="caution">
    <text evidence="1">The sequence shown here is derived from an EMBL/GenBank/DDBJ whole genome shotgun (WGS) entry which is preliminary data.</text>
</comment>
<evidence type="ECO:0000313" key="2">
    <source>
        <dbReference type="Proteomes" id="UP000288024"/>
    </source>
</evidence>
<dbReference type="GeneID" id="87619116"/>
<accession>A0A437K7T8</accession>
<sequence>MSTVQVEKKDTMQETNAVQTIHFKSQLELNEKRRQERDHKVAQIFKELDGMLDELNLNNKSNN</sequence>
<protein>
    <submittedName>
        <fullName evidence="1">Uncharacterized protein</fullName>
    </submittedName>
</protein>
<name>A0A437K7T8_9BACI</name>
<reference evidence="1 2" key="1">
    <citation type="submission" date="2019-01" db="EMBL/GenBank/DDBJ databases">
        <title>Bacillus sp. M5HDSG1-1, whole genome shotgun sequence.</title>
        <authorList>
            <person name="Tuo L."/>
        </authorList>
    </citation>
    <scope>NUCLEOTIDE SEQUENCE [LARGE SCALE GENOMIC DNA]</scope>
    <source>
        <strain evidence="1 2">M5HDSG1-1</strain>
    </source>
</reference>
<dbReference type="RefSeq" id="WP_127739906.1">
    <property type="nucleotide sequence ID" value="NZ_CAJCKN010000005.1"/>
</dbReference>
<proteinExistence type="predicted"/>
<gene>
    <name evidence="1" type="ORF">EM808_19620</name>
</gene>
<dbReference type="EMBL" id="RZTZ01000009">
    <property type="protein sequence ID" value="RVT59505.1"/>
    <property type="molecule type" value="Genomic_DNA"/>
</dbReference>
<evidence type="ECO:0000313" key="1">
    <source>
        <dbReference type="EMBL" id="RVT59505.1"/>
    </source>
</evidence>
<organism evidence="1 2">
    <name type="scientific">Niallia taxi</name>
    <dbReference type="NCBI Taxonomy" id="2499688"/>
    <lineage>
        <taxon>Bacteria</taxon>
        <taxon>Bacillati</taxon>
        <taxon>Bacillota</taxon>
        <taxon>Bacilli</taxon>
        <taxon>Bacillales</taxon>
        <taxon>Bacillaceae</taxon>
        <taxon>Niallia</taxon>
    </lineage>
</organism>
<keyword evidence="2" id="KW-1185">Reference proteome</keyword>
<dbReference type="AlphaFoldDB" id="A0A437K7T8"/>
<dbReference type="Proteomes" id="UP000288024">
    <property type="component" value="Unassembled WGS sequence"/>
</dbReference>